<gene>
    <name evidence="2" type="ORF">ECRA1380_LOCUS8372</name>
</gene>
<evidence type="ECO:0000313" key="2">
    <source>
        <dbReference type="EMBL" id="CAE0383410.1"/>
    </source>
</evidence>
<feature type="region of interest" description="Disordered" evidence="1">
    <location>
        <begin position="229"/>
        <end position="253"/>
    </location>
</feature>
<proteinExistence type="predicted"/>
<feature type="compositionally biased region" description="Basic and acidic residues" evidence="1">
    <location>
        <begin position="275"/>
        <end position="291"/>
    </location>
</feature>
<protein>
    <submittedName>
        <fullName evidence="2">Uncharacterized protein</fullName>
    </submittedName>
</protein>
<sequence length="429" mass="51352">MCIKSVFNRKETIQSSIEADKANKYELFKDLTRIIKEKTKEYKEKNIPIEDDSEIAKSFMKEILVPSVANKFRLFKSKDIMKYMGKTKICIPQPIHSHENFSGPDNTFFLFLSSETQKLQGLIKLDAEIKKDKNKEKPKYKFKIGAKDFKYTWKILCDCDEELALFPDDSISKLTQKQAADYVTKMLRSEIEEENRVVDPEQEPTKFIKSIKWMNKDLKTWITDERIFPDISHQGNQEESKDPKADPNRKNSAVDEQDFYDDIEMDQQKHTNLKPQEDSRGQSDHERRAPEPKSGAGGVSDSKKRSGRNKRRKRRRSKDSANRSRSSRSPYKRSSRDRRSREKKSADPKSPDRKSPRESRKDHRRERDYRRDRDDRRDKDDRRDRDDRRLSKRDYRRDTKEAIHPDKRERDRRDKKRHRKDDRKRRDNN</sequence>
<feature type="compositionally biased region" description="Basic and acidic residues" evidence="1">
    <location>
        <begin position="337"/>
        <end position="412"/>
    </location>
</feature>
<accession>A0A7S3KGI7</accession>
<organism evidence="2">
    <name type="scientific">Euplotes crassus</name>
    <dbReference type="NCBI Taxonomy" id="5936"/>
    <lineage>
        <taxon>Eukaryota</taxon>
        <taxon>Sar</taxon>
        <taxon>Alveolata</taxon>
        <taxon>Ciliophora</taxon>
        <taxon>Intramacronucleata</taxon>
        <taxon>Spirotrichea</taxon>
        <taxon>Hypotrichia</taxon>
        <taxon>Euplotida</taxon>
        <taxon>Euplotidae</taxon>
        <taxon>Moneuplotes</taxon>
    </lineage>
</organism>
<feature type="compositionally biased region" description="Basic residues" evidence="1">
    <location>
        <begin position="413"/>
        <end position="423"/>
    </location>
</feature>
<feature type="compositionally biased region" description="Basic residues" evidence="1">
    <location>
        <begin position="305"/>
        <end position="317"/>
    </location>
</feature>
<evidence type="ECO:0000256" key="1">
    <source>
        <dbReference type="SAM" id="MobiDB-lite"/>
    </source>
</evidence>
<name>A0A7S3KGI7_EUPCR</name>
<reference evidence="2" key="1">
    <citation type="submission" date="2021-01" db="EMBL/GenBank/DDBJ databases">
        <authorList>
            <person name="Corre E."/>
            <person name="Pelletier E."/>
            <person name="Niang G."/>
            <person name="Scheremetjew M."/>
            <person name="Finn R."/>
            <person name="Kale V."/>
            <person name="Holt S."/>
            <person name="Cochrane G."/>
            <person name="Meng A."/>
            <person name="Brown T."/>
            <person name="Cohen L."/>
        </authorList>
    </citation>
    <scope>NUCLEOTIDE SEQUENCE</scope>
    <source>
        <strain evidence="2">CT5</strain>
    </source>
</reference>
<dbReference type="AlphaFoldDB" id="A0A7S3KGI7"/>
<feature type="region of interest" description="Disordered" evidence="1">
    <location>
        <begin position="270"/>
        <end position="429"/>
    </location>
</feature>
<dbReference type="EMBL" id="HBIK01017727">
    <property type="protein sequence ID" value="CAE0383410.1"/>
    <property type="molecule type" value="Transcribed_RNA"/>
</dbReference>
<feature type="compositionally biased region" description="Basic and acidic residues" evidence="1">
    <location>
        <begin position="236"/>
        <end position="253"/>
    </location>
</feature>